<comment type="caution">
    <text evidence="3">The sequence shown here is derived from an EMBL/GenBank/DDBJ whole genome shotgun (WGS) entry which is preliminary data.</text>
</comment>
<keyword evidence="2" id="KW-0472">Membrane</keyword>
<evidence type="ECO:0000313" key="3">
    <source>
        <dbReference type="EMBL" id="RDW62724.1"/>
    </source>
</evidence>
<keyword evidence="2" id="KW-0812">Transmembrane</keyword>
<proteinExistence type="predicted"/>
<feature type="compositionally biased region" description="Polar residues" evidence="1">
    <location>
        <begin position="55"/>
        <end position="68"/>
    </location>
</feature>
<evidence type="ECO:0000256" key="1">
    <source>
        <dbReference type="SAM" id="MobiDB-lite"/>
    </source>
</evidence>
<accession>A0A3D8QMN6</accession>
<feature type="region of interest" description="Disordered" evidence="1">
    <location>
        <begin position="55"/>
        <end position="94"/>
    </location>
</feature>
<protein>
    <submittedName>
        <fullName evidence="3">Uncharacterized protein</fullName>
    </submittedName>
</protein>
<dbReference type="AlphaFoldDB" id="A0A3D8QMN6"/>
<feature type="region of interest" description="Disordered" evidence="1">
    <location>
        <begin position="113"/>
        <end position="157"/>
    </location>
</feature>
<feature type="compositionally biased region" description="Basic and acidic residues" evidence="1">
    <location>
        <begin position="113"/>
        <end position="126"/>
    </location>
</feature>
<name>A0A3D8QMN6_9HELO</name>
<organism evidence="3 4">
    <name type="scientific">Coleophoma crateriformis</name>
    <dbReference type="NCBI Taxonomy" id="565419"/>
    <lineage>
        <taxon>Eukaryota</taxon>
        <taxon>Fungi</taxon>
        <taxon>Dikarya</taxon>
        <taxon>Ascomycota</taxon>
        <taxon>Pezizomycotina</taxon>
        <taxon>Leotiomycetes</taxon>
        <taxon>Helotiales</taxon>
        <taxon>Dermateaceae</taxon>
        <taxon>Coleophoma</taxon>
    </lineage>
</organism>
<feature type="compositionally biased region" description="Low complexity" evidence="1">
    <location>
        <begin position="85"/>
        <end position="94"/>
    </location>
</feature>
<keyword evidence="2" id="KW-1133">Transmembrane helix</keyword>
<evidence type="ECO:0000313" key="4">
    <source>
        <dbReference type="Proteomes" id="UP000256328"/>
    </source>
</evidence>
<keyword evidence="4" id="KW-1185">Reference proteome</keyword>
<reference evidence="3 4" key="1">
    <citation type="journal article" date="2018" name="IMA Fungus">
        <title>IMA Genome-F 9: Draft genome sequence of Annulohypoxylon stygium, Aspergillus mulundensis, Berkeleyomyces basicola (syn. Thielaviopsis basicola), Ceratocystis smalleyi, two Cercospora beticola strains, Coleophoma cylindrospora, Fusarium fracticaudum, Phialophora cf. hyalina, and Morchella septimelata.</title>
        <authorList>
            <person name="Wingfield B.D."/>
            <person name="Bills G.F."/>
            <person name="Dong Y."/>
            <person name="Huang W."/>
            <person name="Nel W.J."/>
            <person name="Swalarsk-Parry B.S."/>
            <person name="Vaghefi N."/>
            <person name="Wilken P.M."/>
            <person name="An Z."/>
            <person name="de Beer Z.W."/>
            <person name="De Vos L."/>
            <person name="Chen L."/>
            <person name="Duong T.A."/>
            <person name="Gao Y."/>
            <person name="Hammerbacher A."/>
            <person name="Kikkert J.R."/>
            <person name="Li Y."/>
            <person name="Li H."/>
            <person name="Li K."/>
            <person name="Li Q."/>
            <person name="Liu X."/>
            <person name="Ma X."/>
            <person name="Naidoo K."/>
            <person name="Pethybridge S.J."/>
            <person name="Sun J."/>
            <person name="Steenkamp E.T."/>
            <person name="van der Nest M.A."/>
            <person name="van Wyk S."/>
            <person name="Wingfield M.J."/>
            <person name="Xiong C."/>
            <person name="Yue Q."/>
            <person name="Zhang X."/>
        </authorList>
    </citation>
    <scope>NUCLEOTIDE SEQUENCE [LARGE SCALE GENOMIC DNA]</scope>
    <source>
        <strain evidence="3 4">BP5796</strain>
    </source>
</reference>
<dbReference type="Proteomes" id="UP000256328">
    <property type="component" value="Unassembled WGS sequence"/>
</dbReference>
<dbReference type="OrthoDB" id="10306859at2759"/>
<gene>
    <name evidence="3" type="ORF">BP5796_11026</name>
</gene>
<sequence>MVGTASGYEYLIIGVAIAILCGLAIHIGRKKQKRQVASAASRMDIYISRERQWRTQNRTTPARRSNGTVVPPRNLPEGLNEVGEAPPAYAPASKPPSFTNVVGVIGSSADDAEVQRMERGLPKYDESVAADGQSSSLQEPPPVVMPSDRSLRRLVDG</sequence>
<feature type="transmembrane region" description="Helical" evidence="2">
    <location>
        <begin position="6"/>
        <end position="25"/>
    </location>
</feature>
<evidence type="ECO:0000256" key="2">
    <source>
        <dbReference type="SAM" id="Phobius"/>
    </source>
</evidence>
<dbReference type="EMBL" id="PDLN01000017">
    <property type="protein sequence ID" value="RDW62724.1"/>
    <property type="molecule type" value="Genomic_DNA"/>
</dbReference>